<evidence type="ECO:0000256" key="6">
    <source>
        <dbReference type="ARBA" id="ARBA00022967"/>
    </source>
</evidence>
<evidence type="ECO:0000256" key="5">
    <source>
        <dbReference type="ARBA" id="ARBA00022927"/>
    </source>
</evidence>
<organism evidence="12 13">
    <name type="scientific">Racocetra fulgida</name>
    <dbReference type="NCBI Taxonomy" id="60492"/>
    <lineage>
        <taxon>Eukaryota</taxon>
        <taxon>Fungi</taxon>
        <taxon>Fungi incertae sedis</taxon>
        <taxon>Mucoromycota</taxon>
        <taxon>Glomeromycotina</taxon>
        <taxon>Glomeromycetes</taxon>
        <taxon>Diversisporales</taxon>
        <taxon>Gigasporaceae</taxon>
        <taxon>Racocetra</taxon>
    </lineage>
</organism>
<dbReference type="EMBL" id="CAJVPZ010005389">
    <property type="protein sequence ID" value="CAG8560584.1"/>
    <property type="molecule type" value="Genomic_DNA"/>
</dbReference>
<dbReference type="PROSITE" id="PS51194">
    <property type="entry name" value="HELICASE_CTER"/>
    <property type="match status" value="1"/>
</dbReference>
<evidence type="ECO:0000256" key="9">
    <source>
        <dbReference type="SAM" id="MobiDB-lite"/>
    </source>
</evidence>
<keyword evidence="5" id="KW-0653">Protein transport</keyword>
<comment type="caution">
    <text evidence="12">The sequence shown here is derived from an EMBL/GenBank/DDBJ whole genome shotgun (WGS) entry which is preliminary data.</text>
</comment>
<evidence type="ECO:0000256" key="3">
    <source>
        <dbReference type="ARBA" id="ARBA00022741"/>
    </source>
</evidence>
<dbReference type="Pfam" id="PF21090">
    <property type="entry name" value="P-loop_SecA"/>
    <property type="match status" value="1"/>
</dbReference>
<dbReference type="Gene3D" id="3.90.1440.10">
    <property type="entry name" value="SecA, preprotein cross-linking domain"/>
    <property type="match status" value="1"/>
</dbReference>
<dbReference type="InterPro" id="IPR027417">
    <property type="entry name" value="P-loop_NTPase"/>
</dbReference>
<name>A0A9N9B9Z6_9GLOM</name>
<protein>
    <submittedName>
        <fullName evidence="12">14360_t:CDS:1</fullName>
    </submittedName>
</protein>
<dbReference type="AlphaFoldDB" id="A0A9N9B9Z6"/>
<dbReference type="PRINTS" id="PR00906">
    <property type="entry name" value="SECA"/>
</dbReference>
<dbReference type="GO" id="GO:0017038">
    <property type="term" value="P:protein import"/>
    <property type="evidence" value="ECO:0007669"/>
    <property type="project" value="InterPro"/>
</dbReference>
<keyword evidence="4" id="KW-0067">ATP-binding</keyword>
<keyword evidence="3" id="KW-0547">Nucleotide-binding</keyword>
<dbReference type="Gene3D" id="3.40.50.300">
    <property type="entry name" value="P-loop containing nucleotide triphosphate hydrolases"/>
    <property type="match status" value="3"/>
</dbReference>
<dbReference type="GO" id="GO:0016020">
    <property type="term" value="C:membrane"/>
    <property type="evidence" value="ECO:0007669"/>
    <property type="project" value="InterPro"/>
</dbReference>
<feature type="compositionally biased region" description="Polar residues" evidence="9">
    <location>
        <begin position="23"/>
        <end position="32"/>
    </location>
</feature>
<dbReference type="InterPro" id="IPR014018">
    <property type="entry name" value="SecA_motor_DEAD"/>
</dbReference>
<dbReference type="GO" id="GO:0006605">
    <property type="term" value="P:protein targeting"/>
    <property type="evidence" value="ECO:0007669"/>
    <property type="project" value="InterPro"/>
</dbReference>
<proteinExistence type="predicted"/>
<keyword evidence="7" id="KW-0811">Translocation</keyword>
<evidence type="ECO:0000313" key="13">
    <source>
        <dbReference type="Proteomes" id="UP000789396"/>
    </source>
</evidence>
<dbReference type="OrthoDB" id="2428452at2759"/>
<dbReference type="Pfam" id="PF07517">
    <property type="entry name" value="SecA_DEAD"/>
    <property type="match status" value="1"/>
</dbReference>
<gene>
    <name evidence="12" type="ORF">RFULGI_LOCUS5041</name>
</gene>
<dbReference type="SMART" id="SM00957">
    <property type="entry name" value="SecA_DEAD"/>
    <property type="match status" value="1"/>
</dbReference>
<feature type="domain" description="Helicase C-terminal" evidence="10">
    <location>
        <begin position="481"/>
        <end position="652"/>
    </location>
</feature>
<evidence type="ECO:0000256" key="8">
    <source>
        <dbReference type="ARBA" id="ARBA00023136"/>
    </source>
</evidence>
<reference evidence="12" key="1">
    <citation type="submission" date="2021-06" db="EMBL/GenBank/DDBJ databases">
        <authorList>
            <person name="Kallberg Y."/>
            <person name="Tangrot J."/>
            <person name="Rosling A."/>
        </authorList>
    </citation>
    <scope>NUCLEOTIDE SEQUENCE</scope>
    <source>
        <strain evidence="12">IN212</strain>
    </source>
</reference>
<keyword evidence="13" id="KW-1185">Reference proteome</keyword>
<feature type="compositionally biased region" description="Basic residues" evidence="9">
    <location>
        <begin position="9"/>
        <end position="18"/>
    </location>
</feature>
<sequence length="1254" mass="145220">MNPDLSSSKYKKKLKQRLHALDSKNSANMNQRTGEERNLEELLKEILRLNHDEPRICDLVNKGILRTQVTKVTEAFEADSRVFPQRNKIKYWNKENIRNWANFVKGTEITRDPEFLEEMIAVLKRTNILYCGNDPRLTQVLAILLFESSKEQGRLLQISTGEGKSTICAMLASIKALQGENVDIITSSPILAKRDADERKSFYETLGINCGSNEGEEEIDYSRNELPRFGVVIVDEVDNMMIDDSSRTARLTGGLAGFEYLNPVFCGVANELNTISKRITKVGEKIVYLDGEFEEEEENLYLGKETKIHEIDNLYEFISKQLTEFTTKIIKEKVIELPEFLRDFRLKFIEELVESAIQSWGIYERRDYLAIKDKNKNLKIAPVDYNSTGIVQDGMTYSNGLHQFLQIRHGHKLIPETVVTSFISNLRYFKKYRTKIYGMTGTVGSKEEQDLISSIYKIDFGFIPTYKAKQFKELEGIVASDKTEWYINIITNTIQEKERGRAILVICKTIEDASTIYNFLIKVDQRLKIRLYSRNDNDNDECSAVKEKVDSGDIIIATNLAGRGTDIKTSTRVEKNGGLHVIVTFLPSNSRVEKQAFGRTARQGAKGTAQLIIDRIYTEKHFNVSNVLNNIYEFKQFRNCREYIRMLETKLYKTEEVELRDILFEIYLEVDKYLREIEKKKIEEKTAEERKEGDIYQYKLLQIEEKWGIELKKFQKTLAYDINTQEKLNKIARNFGFKPDELHNTDKKIFSLYNAINISLKNNASSEHLLWFTLGHFLDTFTKRYNKRYQYIEYNNIFDANFYEKAAESFNDQEALKSLVSILRRNIVIISSNQESTEIYKIKDSKETIYIGLAAGSKKYYRNYIPLIKDSNNNKTIEKYPIITEVEAAEYKSNVDLFGRKEIRKLLDEIIKRESEEIKKYNLIVKQESINYFKTFFNEIKEAYMEDYKIMINPAYMVQIGIKKSKVKEKIDILEGACNLEKNFSLPANYNLAHAIIEEQEEGYKQKAFTKLSIAKNRIDEILIPQLEYMQLTLLLRPKNNFNIEDYISKKAVSIFATLFSIGLETLSSYLNIPIAKTSDPTSISSLLTEIGLNMVITKIIQKLLDTGAEKILNQFREEVKETILKELRVSLDDPTILTYLNKLLAKDALCEEGECNGLAINTLQILEDKQNIFRELIDSGLEEILKSEFPILKEISIVIKGTDIVTTLSGINKVAKETAKEISKVFKNNFRKETKAKNQFKRCERNNKAIKRI</sequence>
<dbReference type="GO" id="GO:0005524">
    <property type="term" value="F:ATP binding"/>
    <property type="evidence" value="ECO:0007669"/>
    <property type="project" value="UniProtKB-KW"/>
</dbReference>
<dbReference type="PANTHER" id="PTHR30612">
    <property type="entry name" value="SECA INNER MEMBRANE COMPONENT OF SEC PROTEIN SECRETION SYSTEM"/>
    <property type="match status" value="1"/>
</dbReference>
<evidence type="ECO:0000256" key="4">
    <source>
        <dbReference type="ARBA" id="ARBA00022840"/>
    </source>
</evidence>
<evidence type="ECO:0000259" key="10">
    <source>
        <dbReference type="PROSITE" id="PS51194"/>
    </source>
</evidence>
<evidence type="ECO:0000259" key="11">
    <source>
        <dbReference type="PROSITE" id="PS51196"/>
    </source>
</evidence>
<dbReference type="PANTHER" id="PTHR30612:SF0">
    <property type="entry name" value="CHLOROPLAST PROTEIN-TRANSPORTING ATPASE"/>
    <property type="match status" value="1"/>
</dbReference>
<dbReference type="SUPFAM" id="SSF52540">
    <property type="entry name" value="P-loop containing nucleoside triphosphate hydrolases"/>
    <property type="match status" value="2"/>
</dbReference>
<evidence type="ECO:0000256" key="1">
    <source>
        <dbReference type="ARBA" id="ARBA00022448"/>
    </source>
</evidence>
<dbReference type="InterPro" id="IPR044722">
    <property type="entry name" value="SecA_SF2_C"/>
</dbReference>
<dbReference type="Proteomes" id="UP000789396">
    <property type="component" value="Unassembled WGS sequence"/>
</dbReference>
<keyword evidence="8" id="KW-0472">Membrane</keyword>
<accession>A0A9N9B9Z6</accession>
<dbReference type="InterPro" id="IPR011115">
    <property type="entry name" value="SecA_DEAD"/>
</dbReference>
<dbReference type="GO" id="GO:0006886">
    <property type="term" value="P:intracellular protein transport"/>
    <property type="evidence" value="ECO:0007669"/>
    <property type="project" value="InterPro"/>
</dbReference>
<feature type="domain" description="SecA family profile" evidence="11">
    <location>
        <begin position="24"/>
        <end position="644"/>
    </location>
</feature>
<keyword evidence="6" id="KW-1278">Translocase</keyword>
<evidence type="ECO:0000313" key="12">
    <source>
        <dbReference type="EMBL" id="CAG8560584.1"/>
    </source>
</evidence>
<dbReference type="InterPro" id="IPR000185">
    <property type="entry name" value="SecA"/>
</dbReference>
<evidence type="ECO:0000256" key="2">
    <source>
        <dbReference type="ARBA" id="ARBA00022490"/>
    </source>
</evidence>
<keyword evidence="1" id="KW-0813">Transport</keyword>
<keyword evidence="2" id="KW-0963">Cytoplasm</keyword>
<evidence type="ECO:0000256" key="7">
    <source>
        <dbReference type="ARBA" id="ARBA00023010"/>
    </source>
</evidence>
<dbReference type="PROSITE" id="PS51196">
    <property type="entry name" value="SECA_MOTOR_DEAD"/>
    <property type="match status" value="1"/>
</dbReference>
<feature type="region of interest" description="Disordered" evidence="9">
    <location>
        <begin position="1"/>
        <end position="34"/>
    </location>
</feature>
<dbReference type="InterPro" id="IPR001650">
    <property type="entry name" value="Helicase_C-like"/>
</dbReference>